<evidence type="ECO:0000313" key="1">
    <source>
        <dbReference type="EMBL" id="QWY81036.1"/>
    </source>
</evidence>
<accession>A0A8F3E8H7</accession>
<dbReference type="EMBL" id="MW712732">
    <property type="protein sequence ID" value="QWY81036.1"/>
    <property type="molecule type" value="Genomic_DNA"/>
</dbReference>
<organism evidence="1 2">
    <name type="scientific">Mycobacterium phage Burton</name>
    <dbReference type="NCBI Taxonomy" id="2836019"/>
    <lineage>
        <taxon>Viruses</taxon>
        <taxon>Duplodnaviria</taxon>
        <taxon>Heunggongvirae</taxon>
        <taxon>Uroviricota</taxon>
        <taxon>Caudoviricetes</taxon>
        <taxon>Fromanvirus</taxon>
        <taxon>Fromanvirus museum</taxon>
    </lineage>
</organism>
<reference evidence="1" key="1">
    <citation type="submission" date="2021-03" db="EMBL/GenBank/DDBJ databases">
        <authorList>
            <person name="Ayuk M.A."/>
            <person name="Robinson C.J."/>
            <person name="Anderson W.A."/>
            <person name="Gugssa A."/>
            <person name="Somiranjan G."/>
            <person name="Allen-Mcfarlane R.F."/>
            <person name="Moore M."/>
            <person name="Davis A."/>
            <person name="Oduguwa K."/>
            <person name="Anike A.C."/>
            <person name="Hodgson K."/>
            <person name="Anozie O.M."/>
            <person name="Anyia G."/>
            <person name="Belai M.H."/>
            <person name="Britford J.S."/>
            <person name="Brown T.M."/>
            <person name="Bushrod L.M."/>
            <person name="Cason K.M."/>
            <person name="Clark A.S."/>
            <person name="Clay C.B."/>
            <person name="Dykes K.M."/>
            <person name="Gary T.D."/>
            <person name="Graham K.R."/>
            <person name="Green I.M."/>
            <person name="Hill I.C."/>
            <person name="Jarmon D.A."/>
            <person name="Mason C.D."/>
            <person name="Mongo I."/>
            <person name="Sims A.M."/>
            <person name="Tailey I.L."/>
            <person name="Tate L."/>
            <person name="Toingar J.A."/>
            <person name="Townsend M."/>
            <person name="Young J.A."/>
            <person name="Le K.B."/>
            <person name="Garlena R.A."/>
            <person name="Russell D.A."/>
            <person name="Jacobs-Sera D."/>
            <person name="Hatfull G.F."/>
        </authorList>
    </citation>
    <scope>NUCLEOTIDE SEQUENCE</scope>
</reference>
<evidence type="ECO:0000313" key="2">
    <source>
        <dbReference type="Proteomes" id="UP000693687"/>
    </source>
</evidence>
<proteinExistence type="predicted"/>
<name>A0A8F3E8H7_9CAUD</name>
<sequence length="148" mass="16212">MAGKLPIVGEVVLPILRGHEDLSNPISTVPSLAGVHVGTWVEDIDSRTFPLITVRRVGGTRSPEHPTLFTQPVVEMTAYSAADLPTTEQMYEDALEVLYRAARLQTKTPAGYLHSVTETLGASHGPSPFDRTWRVFGLIRLGIRPPKN</sequence>
<protein>
    <submittedName>
        <fullName evidence="1">Tail terminator</fullName>
    </submittedName>
</protein>
<dbReference type="SMR" id="A0A8F3E8H7"/>
<dbReference type="Proteomes" id="UP000693687">
    <property type="component" value="Segment"/>
</dbReference>
<gene>
    <name evidence="1" type="primary">21</name>
    <name evidence="1" type="ORF">SEA_BURTON_21</name>
</gene>